<reference evidence="9 10" key="1">
    <citation type="journal article" date="2019" name="Nat. Ecol. Evol.">
        <title>Megaphylogeny resolves global patterns of mushroom evolution.</title>
        <authorList>
            <person name="Varga T."/>
            <person name="Krizsan K."/>
            <person name="Foldi C."/>
            <person name="Dima B."/>
            <person name="Sanchez-Garcia M."/>
            <person name="Sanchez-Ramirez S."/>
            <person name="Szollosi G.J."/>
            <person name="Szarkandi J.G."/>
            <person name="Papp V."/>
            <person name="Albert L."/>
            <person name="Andreopoulos W."/>
            <person name="Angelini C."/>
            <person name="Antonin V."/>
            <person name="Barry K.W."/>
            <person name="Bougher N.L."/>
            <person name="Buchanan P."/>
            <person name="Buyck B."/>
            <person name="Bense V."/>
            <person name="Catcheside P."/>
            <person name="Chovatia M."/>
            <person name="Cooper J."/>
            <person name="Damon W."/>
            <person name="Desjardin D."/>
            <person name="Finy P."/>
            <person name="Geml J."/>
            <person name="Haridas S."/>
            <person name="Hughes K."/>
            <person name="Justo A."/>
            <person name="Karasinski D."/>
            <person name="Kautmanova I."/>
            <person name="Kiss B."/>
            <person name="Kocsube S."/>
            <person name="Kotiranta H."/>
            <person name="LaButti K.M."/>
            <person name="Lechner B.E."/>
            <person name="Liimatainen K."/>
            <person name="Lipzen A."/>
            <person name="Lukacs Z."/>
            <person name="Mihaltcheva S."/>
            <person name="Morgado L.N."/>
            <person name="Niskanen T."/>
            <person name="Noordeloos M.E."/>
            <person name="Ohm R.A."/>
            <person name="Ortiz-Santana B."/>
            <person name="Ovrebo C."/>
            <person name="Racz N."/>
            <person name="Riley R."/>
            <person name="Savchenko A."/>
            <person name="Shiryaev A."/>
            <person name="Soop K."/>
            <person name="Spirin V."/>
            <person name="Szebenyi C."/>
            <person name="Tomsovsky M."/>
            <person name="Tulloss R.E."/>
            <person name="Uehling J."/>
            <person name="Grigoriev I.V."/>
            <person name="Vagvolgyi C."/>
            <person name="Papp T."/>
            <person name="Martin F.M."/>
            <person name="Miettinen O."/>
            <person name="Hibbett D.S."/>
            <person name="Nagy L.G."/>
        </authorList>
    </citation>
    <scope>NUCLEOTIDE SEQUENCE [LARGE SCALE GENOMIC DNA]</scope>
    <source>
        <strain evidence="9 10">CBS 309.79</strain>
    </source>
</reference>
<feature type="compositionally biased region" description="Basic and acidic residues" evidence="7">
    <location>
        <begin position="21"/>
        <end position="39"/>
    </location>
</feature>
<dbReference type="InterPro" id="IPR019398">
    <property type="entry name" value="Pre-rRNA_process_TSR2"/>
</dbReference>
<keyword evidence="6 8" id="KW-0472">Membrane</keyword>
<dbReference type="AlphaFoldDB" id="A0A5C3QUK2"/>
<comment type="similarity">
    <text evidence="2">Belongs to the TSR2 family.</text>
</comment>
<comment type="subcellular location">
    <subcellularLocation>
        <location evidence="1">Membrane</location>
        <topology evidence="1">Multi-pass membrane protein</topology>
    </subcellularLocation>
</comment>
<sequence length="767" mass="83294">MAFVPSPFCLDTDEDVFFPRSRSDKSATNESPARAHEEEATPGGLSNEEDAAGGLGRHLGVFDCTMMIVGRIIGTGIFSTPSSILESVGSVGASLMIWVLGFILAFCGLFVWLEFGTMFPRSGGEKVYLEAVYKKPKYLVTVIFAVNAIVLGFTAAGCIVFASNILVVAGRDAGPWVSRGIAVGVMIFVTLLHGLTPRLGVRVMNVLSVFKIAILLFIVVTGWVVLSGKTHIQDPRANFRNAFAGSSNSGNDYATAIFKVINAYYGWHNVNYVLNEVKNPVRTLKIAGPLGLGICAVLYVLANVSYFTAATKVEIRTSGVTVAALFFKNVYGDTAQRALSVFVALSALGNVMTVTFAAARVNRELAKEGIPLPFGNKFWASTWPTGKSPLPGLIIHAIPSILIILGPPPEVAYPLILNVAEYPQQIINLFVVLGLFWLRYKEPYLQRPFRVYSPVTLLFLVAALFLVVAPFLKPTNGVGDTPPLPYYLYCLIGIAIISTGFIYWGVWRVALPRMFGYELVPRKEVMEDGTVVTVFSRSKSGEDGREESTDIWNWSIISRYISSNTIFSPMSTSEATPAPAPKAVSFARGVIALLSIWPALRVAVTENWGGPDASQKKTWLAGVIVDAFTENSSSEAPDVEYVEDMLLQIMEDEFDCVLEDGSAETVSKRIVKIWDVIASQGDAVIKSEVEKLEQEADKAKGKQVQVVQGAAEDPEEEWSGSDDESEEGDSGDEAPKLLPAQAGKPREEPVVDEDGFTLVQGKSKSGR</sequence>
<evidence type="ECO:0000256" key="6">
    <source>
        <dbReference type="ARBA" id="ARBA00023136"/>
    </source>
</evidence>
<dbReference type="InterPro" id="IPR002293">
    <property type="entry name" value="AA/rel_permease1"/>
</dbReference>
<proteinExistence type="inferred from homology"/>
<dbReference type="PANTHER" id="PTHR11785">
    <property type="entry name" value="AMINO ACID TRANSPORTER"/>
    <property type="match status" value="1"/>
</dbReference>
<evidence type="ECO:0000256" key="2">
    <source>
        <dbReference type="ARBA" id="ARBA00006524"/>
    </source>
</evidence>
<dbReference type="GO" id="GO:0006364">
    <property type="term" value="P:rRNA processing"/>
    <property type="evidence" value="ECO:0007669"/>
    <property type="project" value="UniProtKB-KW"/>
</dbReference>
<keyword evidence="10" id="KW-1185">Reference proteome</keyword>
<feature type="transmembrane region" description="Helical" evidence="8">
    <location>
        <begin position="286"/>
        <end position="306"/>
    </location>
</feature>
<dbReference type="GO" id="GO:0016020">
    <property type="term" value="C:membrane"/>
    <property type="evidence" value="ECO:0007669"/>
    <property type="project" value="UniProtKB-SubCell"/>
</dbReference>
<dbReference type="PANTHER" id="PTHR11785:SF382">
    <property type="entry name" value="LOW-AFFINITY METHIONINE PERMEASE"/>
    <property type="match status" value="1"/>
</dbReference>
<accession>A0A5C3QUK2</accession>
<evidence type="ECO:0000256" key="3">
    <source>
        <dbReference type="ARBA" id="ARBA00022552"/>
    </source>
</evidence>
<evidence type="ECO:0000256" key="7">
    <source>
        <dbReference type="SAM" id="MobiDB-lite"/>
    </source>
</evidence>
<feature type="transmembrane region" description="Helical" evidence="8">
    <location>
        <begin position="138"/>
        <end position="170"/>
    </location>
</feature>
<dbReference type="GO" id="GO:0015179">
    <property type="term" value="F:L-amino acid transmembrane transporter activity"/>
    <property type="evidence" value="ECO:0007669"/>
    <property type="project" value="TreeGrafter"/>
</dbReference>
<dbReference type="Proteomes" id="UP000305067">
    <property type="component" value="Unassembled WGS sequence"/>
</dbReference>
<feature type="transmembrane region" description="Helical" evidence="8">
    <location>
        <begin position="422"/>
        <end position="440"/>
    </location>
</feature>
<dbReference type="OrthoDB" id="5982228at2759"/>
<protein>
    <submittedName>
        <fullName evidence="9">Amino acid permease-domain-containing protein</fullName>
    </submittedName>
</protein>
<evidence type="ECO:0000313" key="9">
    <source>
        <dbReference type="EMBL" id="TFL05087.1"/>
    </source>
</evidence>
<keyword evidence="3" id="KW-0698">rRNA processing</keyword>
<dbReference type="EMBL" id="ML178817">
    <property type="protein sequence ID" value="TFL05087.1"/>
    <property type="molecule type" value="Genomic_DNA"/>
</dbReference>
<feature type="region of interest" description="Disordered" evidence="7">
    <location>
        <begin position="20"/>
        <end position="47"/>
    </location>
</feature>
<evidence type="ECO:0000256" key="4">
    <source>
        <dbReference type="ARBA" id="ARBA00022692"/>
    </source>
</evidence>
<feature type="region of interest" description="Disordered" evidence="7">
    <location>
        <begin position="695"/>
        <end position="767"/>
    </location>
</feature>
<dbReference type="STRING" id="1884261.A0A5C3QUK2"/>
<dbReference type="InterPro" id="IPR050598">
    <property type="entry name" value="AminoAcid_Transporter"/>
</dbReference>
<keyword evidence="4 8" id="KW-0812">Transmembrane</keyword>
<dbReference type="Pfam" id="PF13520">
    <property type="entry name" value="AA_permease_2"/>
    <property type="match status" value="1"/>
</dbReference>
<gene>
    <name evidence="9" type="ORF">BDV98DRAFT_601511</name>
</gene>
<organism evidence="9 10">
    <name type="scientific">Pterulicium gracile</name>
    <dbReference type="NCBI Taxonomy" id="1884261"/>
    <lineage>
        <taxon>Eukaryota</taxon>
        <taxon>Fungi</taxon>
        <taxon>Dikarya</taxon>
        <taxon>Basidiomycota</taxon>
        <taxon>Agaricomycotina</taxon>
        <taxon>Agaricomycetes</taxon>
        <taxon>Agaricomycetidae</taxon>
        <taxon>Agaricales</taxon>
        <taxon>Pleurotineae</taxon>
        <taxon>Pterulaceae</taxon>
        <taxon>Pterulicium</taxon>
    </lineage>
</organism>
<evidence type="ECO:0000256" key="5">
    <source>
        <dbReference type="ARBA" id="ARBA00022989"/>
    </source>
</evidence>
<evidence type="ECO:0000313" key="10">
    <source>
        <dbReference type="Proteomes" id="UP000305067"/>
    </source>
</evidence>
<keyword evidence="5 8" id="KW-1133">Transmembrane helix</keyword>
<feature type="transmembrane region" description="Helical" evidence="8">
    <location>
        <begin position="452"/>
        <end position="472"/>
    </location>
</feature>
<evidence type="ECO:0000256" key="1">
    <source>
        <dbReference type="ARBA" id="ARBA00004141"/>
    </source>
</evidence>
<name>A0A5C3QUK2_9AGAR</name>
<feature type="transmembrane region" description="Helical" evidence="8">
    <location>
        <begin position="338"/>
        <end position="359"/>
    </location>
</feature>
<feature type="compositionally biased region" description="Acidic residues" evidence="7">
    <location>
        <begin position="712"/>
        <end position="732"/>
    </location>
</feature>
<feature type="transmembrane region" description="Helical" evidence="8">
    <location>
        <begin position="176"/>
        <end position="195"/>
    </location>
</feature>
<feature type="transmembrane region" description="Helical" evidence="8">
    <location>
        <begin position="207"/>
        <end position="226"/>
    </location>
</feature>
<dbReference type="Pfam" id="PF10273">
    <property type="entry name" value="WGG"/>
    <property type="match status" value="1"/>
</dbReference>
<dbReference type="FunFam" id="1.20.1740.10:FF:000025">
    <property type="entry name" value="High-affinity methionine permease"/>
    <property type="match status" value="1"/>
</dbReference>
<feature type="transmembrane region" description="Helical" evidence="8">
    <location>
        <begin position="484"/>
        <end position="506"/>
    </location>
</feature>
<feature type="transmembrane region" description="Helical" evidence="8">
    <location>
        <begin position="95"/>
        <end position="117"/>
    </location>
</feature>
<dbReference type="Gene3D" id="1.20.1740.10">
    <property type="entry name" value="Amino acid/polyamine transporter I"/>
    <property type="match status" value="1"/>
</dbReference>
<evidence type="ECO:0000256" key="8">
    <source>
        <dbReference type="SAM" id="Phobius"/>
    </source>
</evidence>